<dbReference type="PANTHER" id="PTHR33021">
    <property type="entry name" value="BLUE COPPER PROTEIN"/>
    <property type="match status" value="1"/>
</dbReference>
<evidence type="ECO:0000256" key="3">
    <source>
        <dbReference type="SAM" id="MobiDB-lite"/>
    </source>
</evidence>
<dbReference type="InterPro" id="IPR008972">
    <property type="entry name" value="Cupredoxin"/>
</dbReference>
<dbReference type="SUPFAM" id="SSF49503">
    <property type="entry name" value="Cupredoxins"/>
    <property type="match status" value="1"/>
</dbReference>
<evidence type="ECO:0000256" key="4">
    <source>
        <dbReference type="SAM" id="SignalP"/>
    </source>
</evidence>
<keyword evidence="2" id="KW-0325">Glycoprotein</keyword>
<dbReference type="InterPro" id="IPR003245">
    <property type="entry name" value="Phytocyanin_dom"/>
</dbReference>
<dbReference type="InterPro" id="IPR039391">
    <property type="entry name" value="Phytocyanin-like"/>
</dbReference>
<keyword evidence="4" id="KW-0732">Signal</keyword>
<gene>
    <name evidence="6" type="ORF">Fot_45377</name>
</gene>
<dbReference type="Proteomes" id="UP001604277">
    <property type="component" value="Unassembled WGS sequence"/>
</dbReference>
<proteinExistence type="predicted"/>
<dbReference type="CDD" id="cd04216">
    <property type="entry name" value="Phytocyanin"/>
    <property type="match status" value="1"/>
</dbReference>
<feature type="domain" description="Phytocyanin" evidence="5">
    <location>
        <begin position="30"/>
        <end position="130"/>
    </location>
</feature>
<dbReference type="PANTHER" id="PTHR33021:SF31">
    <property type="entry name" value="OS02G0720100 PROTEIN"/>
    <property type="match status" value="1"/>
</dbReference>
<evidence type="ECO:0000313" key="7">
    <source>
        <dbReference type="Proteomes" id="UP001604277"/>
    </source>
</evidence>
<keyword evidence="1" id="KW-1015">Disulfide bond</keyword>
<evidence type="ECO:0000313" key="6">
    <source>
        <dbReference type="EMBL" id="KAL2483933.1"/>
    </source>
</evidence>
<feature type="compositionally biased region" description="Pro residues" evidence="3">
    <location>
        <begin position="136"/>
        <end position="211"/>
    </location>
</feature>
<dbReference type="Pfam" id="PF02298">
    <property type="entry name" value="Cu_bind_like"/>
    <property type="match status" value="1"/>
</dbReference>
<dbReference type="EMBL" id="JBFOLJ010000013">
    <property type="protein sequence ID" value="KAL2483933.1"/>
    <property type="molecule type" value="Genomic_DNA"/>
</dbReference>
<comment type="caution">
    <text evidence="6">The sequence shown here is derived from an EMBL/GenBank/DDBJ whole genome shotgun (WGS) entry which is preliminary data.</text>
</comment>
<dbReference type="Gene3D" id="2.60.40.420">
    <property type="entry name" value="Cupredoxins - blue copper proteins"/>
    <property type="match status" value="1"/>
</dbReference>
<feature type="region of interest" description="Disordered" evidence="3">
    <location>
        <begin position="129"/>
        <end position="212"/>
    </location>
</feature>
<organism evidence="6 7">
    <name type="scientific">Forsythia ovata</name>
    <dbReference type="NCBI Taxonomy" id="205694"/>
    <lineage>
        <taxon>Eukaryota</taxon>
        <taxon>Viridiplantae</taxon>
        <taxon>Streptophyta</taxon>
        <taxon>Embryophyta</taxon>
        <taxon>Tracheophyta</taxon>
        <taxon>Spermatophyta</taxon>
        <taxon>Magnoliopsida</taxon>
        <taxon>eudicotyledons</taxon>
        <taxon>Gunneridae</taxon>
        <taxon>Pentapetalae</taxon>
        <taxon>asterids</taxon>
        <taxon>lamiids</taxon>
        <taxon>Lamiales</taxon>
        <taxon>Oleaceae</taxon>
        <taxon>Forsythieae</taxon>
        <taxon>Forsythia</taxon>
    </lineage>
</organism>
<evidence type="ECO:0000256" key="2">
    <source>
        <dbReference type="ARBA" id="ARBA00023180"/>
    </source>
</evidence>
<keyword evidence="7" id="KW-1185">Reference proteome</keyword>
<evidence type="ECO:0000259" key="5">
    <source>
        <dbReference type="PROSITE" id="PS51485"/>
    </source>
</evidence>
<protein>
    <submittedName>
        <fullName evidence="6">Mavicyanin-like</fullName>
    </submittedName>
</protein>
<reference evidence="7" key="1">
    <citation type="submission" date="2024-07" db="EMBL/GenBank/DDBJ databases">
        <title>Two chromosome-level genome assemblies of Korean endemic species Abeliophyllum distichum and Forsythia ovata (Oleaceae).</title>
        <authorList>
            <person name="Jang H."/>
        </authorList>
    </citation>
    <scope>NUCLEOTIDE SEQUENCE [LARGE SCALE GENOMIC DNA]</scope>
</reference>
<feature type="chain" id="PRO_5044780949" evidence="4">
    <location>
        <begin position="23"/>
        <end position="235"/>
    </location>
</feature>
<dbReference type="PRINTS" id="PR01217">
    <property type="entry name" value="PRICHEXTENSN"/>
</dbReference>
<dbReference type="AlphaFoldDB" id="A0ABD1R690"/>
<evidence type="ECO:0000256" key="1">
    <source>
        <dbReference type="ARBA" id="ARBA00023157"/>
    </source>
</evidence>
<sequence>MGGDKVFRSLLLVVVLVAVASGAQEVEGQVHHVVGGDRRWEPASDISSWLSGRIFRVGDKIWFTNSAPQESILELQSQEEFQSCDVSNPIKMYTDGVNQIPLEREGNMYFVIGNQENCNNGLKLHVDVKPSEPHAKPFPYPEPKSYPPKPEPSTFPVPTSYPPPSPEPKPFPYPVPKSYPPPSPEPKPFPYPVPTSYPPPTPDPKPFPPAPSGSTQLNGLLFGLFVGFLLCFLSL</sequence>
<accession>A0ABD1R690</accession>
<dbReference type="PROSITE" id="PS51485">
    <property type="entry name" value="PHYTOCYANIN"/>
    <property type="match status" value="1"/>
</dbReference>
<feature type="signal peptide" evidence="4">
    <location>
        <begin position="1"/>
        <end position="22"/>
    </location>
</feature>
<name>A0ABD1R690_9LAMI</name>
<dbReference type="FunFam" id="2.60.40.420:FF:000034">
    <property type="entry name" value="Cupredoxin superfamily protein"/>
    <property type="match status" value="1"/>
</dbReference>